<sequence>MESRRMVDPLAQRTGTVDDAARLLLKMIAPLRKQGGFFQSETIVNVSSNFMVELDTPLDVQFEEIEFSSFCITFSNGKNCEIVNAQGDAGHGRVLDLGEIGSQASHQEPSLLYRCGEVKRFRDTVGSEELEPLKITEAALLEGDAPIYLNDVNAEIFPSTNVVPRPLKLDIQLQHENNAFISETIRVNINVTGSENKAFTLFHKQKRVKPIRYRESLSRTEFGIVSTGGTTTQKRSPLKYHYNVGEHQLRITFFANLPDDPTDSDKVNTTYSMTSIISISVPFVGDNNLRDEPSTKPPVPLLSSERLEPDFFDEICKAIFYTQIYQKTSVDLTIHNIVCTHID</sequence>
<evidence type="ECO:0000313" key="1">
    <source>
        <dbReference type="EMBL" id="KAJ9111685.1"/>
    </source>
</evidence>
<dbReference type="EMBL" id="JASBWR010000007">
    <property type="protein sequence ID" value="KAJ9111685.1"/>
    <property type="molecule type" value="Genomic_DNA"/>
</dbReference>
<comment type="caution">
    <text evidence="1">The sequence shown here is derived from an EMBL/GenBank/DDBJ whole genome shotgun (WGS) entry which is preliminary data.</text>
</comment>
<dbReference type="Proteomes" id="UP001241377">
    <property type="component" value="Unassembled WGS sequence"/>
</dbReference>
<accession>A0ACC2WIW6</accession>
<proteinExistence type="predicted"/>
<protein>
    <submittedName>
        <fullName evidence="1">Uncharacterized protein</fullName>
    </submittedName>
</protein>
<organism evidence="1 2">
    <name type="scientific">Naganishia cerealis</name>
    <dbReference type="NCBI Taxonomy" id="610337"/>
    <lineage>
        <taxon>Eukaryota</taxon>
        <taxon>Fungi</taxon>
        <taxon>Dikarya</taxon>
        <taxon>Basidiomycota</taxon>
        <taxon>Agaricomycotina</taxon>
        <taxon>Tremellomycetes</taxon>
        <taxon>Filobasidiales</taxon>
        <taxon>Filobasidiaceae</taxon>
        <taxon>Naganishia</taxon>
    </lineage>
</organism>
<name>A0ACC2WIW6_9TREE</name>
<evidence type="ECO:0000313" key="2">
    <source>
        <dbReference type="Proteomes" id="UP001241377"/>
    </source>
</evidence>
<keyword evidence="2" id="KW-1185">Reference proteome</keyword>
<gene>
    <name evidence="1" type="ORF">QFC19_001044</name>
</gene>
<reference evidence="1" key="1">
    <citation type="submission" date="2023-04" db="EMBL/GenBank/DDBJ databases">
        <title>Draft Genome sequencing of Naganishia species isolated from polar environments using Oxford Nanopore Technology.</title>
        <authorList>
            <person name="Leo P."/>
            <person name="Venkateswaran K."/>
        </authorList>
    </citation>
    <scope>NUCLEOTIDE SEQUENCE</scope>
    <source>
        <strain evidence="1">MNA-CCFEE 5261</strain>
    </source>
</reference>